<evidence type="ECO:0000256" key="4">
    <source>
        <dbReference type="ARBA" id="ARBA00023163"/>
    </source>
</evidence>
<evidence type="ECO:0000313" key="6">
    <source>
        <dbReference type="EMBL" id="KND88337.1"/>
    </source>
</evidence>
<keyword evidence="4" id="KW-0804">Transcription</keyword>
<protein>
    <recommendedName>
        <fullName evidence="8">Transcription factor domain-containing protein</fullName>
    </recommendedName>
</protein>
<dbReference type="EMBL" id="LFRF01000026">
    <property type="protein sequence ID" value="KND88337.1"/>
    <property type="molecule type" value="Genomic_DNA"/>
</dbReference>
<dbReference type="GO" id="GO:0046872">
    <property type="term" value="F:metal ion binding"/>
    <property type="evidence" value="ECO:0007669"/>
    <property type="project" value="UniProtKB-KW"/>
</dbReference>
<dbReference type="PANTHER" id="PTHR47338">
    <property type="entry name" value="ZN(II)2CYS6 TRANSCRIPTION FACTOR (EUROFUNG)-RELATED"/>
    <property type="match status" value="1"/>
</dbReference>
<evidence type="ECO:0000256" key="2">
    <source>
        <dbReference type="ARBA" id="ARBA00022723"/>
    </source>
</evidence>
<evidence type="ECO:0000313" key="7">
    <source>
        <dbReference type="Proteomes" id="UP000036947"/>
    </source>
</evidence>
<dbReference type="GO" id="GO:0005634">
    <property type="term" value="C:nucleus"/>
    <property type="evidence" value="ECO:0007669"/>
    <property type="project" value="UniProtKB-SubCell"/>
</dbReference>
<evidence type="ECO:0000256" key="5">
    <source>
        <dbReference type="ARBA" id="ARBA00023242"/>
    </source>
</evidence>
<reference evidence="6 7" key="1">
    <citation type="journal article" date="2015" name="BMC Genomics">
        <title>The genome of the truffle-parasite Tolypocladium ophioglossoides and the evolution of antifungal peptaibiotics.</title>
        <authorList>
            <person name="Quandt C.A."/>
            <person name="Bushley K.E."/>
            <person name="Spatafora J.W."/>
        </authorList>
    </citation>
    <scope>NUCLEOTIDE SEQUENCE [LARGE SCALE GENOMIC DNA]</scope>
    <source>
        <strain evidence="6 7">CBS 100239</strain>
    </source>
</reference>
<proteinExistence type="predicted"/>
<dbReference type="Proteomes" id="UP000036947">
    <property type="component" value="Unassembled WGS sequence"/>
</dbReference>
<evidence type="ECO:0000256" key="1">
    <source>
        <dbReference type="ARBA" id="ARBA00004123"/>
    </source>
</evidence>
<gene>
    <name evidence="6" type="ORF">TOPH_06921</name>
</gene>
<comment type="subcellular location">
    <subcellularLocation>
        <location evidence="1">Nucleus</location>
    </subcellularLocation>
</comment>
<name>A0A0L0N2M4_TOLOC</name>
<comment type="caution">
    <text evidence="6">The sequence shown here is derived from an EMBL/GenBank/DDBJ whole genome shotgun (WGS) entry which is preliminary data.</text>
</comment>
<evidence type="ECO:0008006" key="8">
    <source>
        <dbReference type="Google" id="ProtNLM"/>
    </source>
</evidence>
<sequence length="195" mass="21666">MANSSMDAPLELLPAETLDMMLDYTDALGQGAAGECGALSVFINNFPELAILHLPTFMKELRSAPSPEGKTLLGAVLAVTRAQEHYALYAKDMLSGFILQPPKIRIVLLIITLHEWGSRDFHKAWIYCGIAIHIMQALHSLRVAPYPLDLTSGRQHDVVSLAIEKRTYWECFIMDCTVNSGTYAEAQGRPPPQRR</sequence>
<dbReference type="PANTHER" id="PTHR47338:SF19">
    <property type="entry name" value="ZN(II)2CYS6 TRANSCRIPTION FACTOR (EUROFUNG)"/>
    <property type="match status" value="1"/>
</dbReference>
<keyword evidence="2" id="KW-0479">Metal-binding</keyword>
<keyword evidence="3" id="KW-0805">Transcription regulation</keyword>
<dbReference type="GO" id="GO:0000981">
    <property type="term" value="F:DNA-binding transcription factor activity, RNA polymerase II-specific"/>
    <property type="evidence" value="ECO:0007669"/>
    <property type="project" value="InterPro"/>
</dbReference>
<dbReference type="InterPro" id="IPR050815">
    <property type="entry name" value="TF_fung"/>
</dbReference>
<dbReference type="OrthoDB" id="5370478at2759"/>
<organism evidence="6 7">
    <name type="scientific">Tolypocladium ophioglossoides (strain CBS 100239)</name>
    <name type="common">Snaketongue truffleclub</name>
    <name type="synonym">Elaphocordyceps ophioglossoides</name>
    <dbReference type="NCBI Taxonomy" id="1163406"/>
    <lineage>
        <taxon>Eukaryota</taxon>
        <taxon>Fungi</taxon>
        <taxon>Dikarya</taxon>
        <taxon>Ascomycota</taxon>
        <taxon>Pezizomycotina</taxon>
        <taxon>Sordariomycetes</taxon>
        <taxon>Hypocreomycetidae</taxon>
        <taxon>Hypocreales</taxon>
        <taxon>Ophiocordycipitaceae</taxon>
        <taxon>Tolypocladium</taxon>
    </lineage>
</organism>
<dbReference type="AlphaFoldDB" id="A0A0L0N2M4"/>
<accession>A0A0L0N2M4</accession>
<keyword evidence="7" id="KW-1185">Reference proteome</keyword>
<dbReference type="STRING" id="1163406.A0A0L0N2M4"/>
<dbReference type="CDD" id="cd12148">
    <property type="entry name" value="fungal_TF_MHR"/>
    <property type="match status" value="1"/>
</dbReference>
<keyword evidence="5" id="KW-0539">Nucleus</keyword>
<evidence type="ECO:0000256" key="3">
    <source>
        <dbReference type="ARBA" id="ARBA00023015"/>
    </source>
</evidence>